<keyword evidence="3" id="KW-1185">Reference proteome</keyword>
<name>A0ABQ4IPV0_9ACTN</name>
<sequence>MTTYESDQKPGFWRRIWNRLIGRRPEPRREQPTAPVASAPVPPLTESIDAGAPLAIPAMGEAYDFQVQVEATWSAAASDLSDLRARADRHTESVRRAVRDVVWQVGRDFAPHRALDAERAMAKALPADFCFTDAGVSLRCQVKLRVRPDARVVEVLLPYSLMRVRADNVEAVAVRWREILTEFAGQEVGDLVLPYAAQLADKPFATSVAGLEDARHQARADLANVLDRAAKSHTRVGLFEFAESYEAALHAFRRSQGLPVESGDGS</sequence>
<organism evidence="2 3">
    <name type="scientific">Micromonospora lutea</name>
    <dbReference type="NCBI Taxonomy" id="419825"/>
    <lineage>
        <taxon>Bacteria</taxon>
        <taxon>Bacillati</taxon>
        <taxon>Actinomycetota</taxon>
        <taxon>Actinomycetes</taxon>
        <taxon>Micromonosporales</taxon>
        <taxon>Micromonosporaceae</taxon>
        <taxon>Micromonospora</taxon>
    </lineage>
</organism>
<dbReference type="EMBL" id="BOPB01000002">
    <property type="protein sequence ID" value="GIJ19950.1"/>
    <property type="molecule type" value="Genomic_DNA"/>
</dbReference>
<gene>
    <name evidence="2" type="ORF">Vlu01_05740</name>
</gene>
<dbReference type="Proteomes" id="UP000643165">
    <property type="component" value="Unassembled WGS sequence"/>
</dbReference>
<protein>
    <submittedName>
        <fullName evidence="2">Uncharacterized protein</fullName>
    </submittedName>
</protein>
<comment type="caution">
    <text evidence="2">The sequence shown here is derived from an EMBL/GenBank/DDBJ whole genome shotgun (WGS) entry which is preliminary data.</text>
</comment>
<evidence type="ECO:0000313" key="3">
    <source>
        <dbReference type="Proteomes" id="UP000643165"/>
    </source>
</evidence>
<evidence type="ECO:0000313" key="2">
    <source>
        <dbReference type="EMBL" id="GIJ19950.1"/>
    </source>
</evidence>
<evidence type="ECO:0000256" key="1">
    <source>
        <dbReference type="SAM" id="MobiDB-lite"/>
    </source>
</evidence>
<accession>A0ABQ4IPV0</accession>
<proteinExistence type="predicted"/>
<reference evidence="2 3" key="1">
    <citation type="submission" date="2021-01" db="EMBL/GenBank/DDBJ databases">
        <title>Whole genome shotgun sequence of Verrucosispora lutea NBRC 106530.</title>
        <authorList>
            <person name="Komaki H."/>
            <person name="Tamura T."/>
        </authorList>
    </citation>
    <scope>NUCLEOTIDE SEQUENCE [LARGE SCALE GENOMIC DNA]</scope>
    <source>
        <strain evidence="2 3">NBRC 106530</strain>
    </source>
</reference>
<dbReference type="RefSeq" id="WP_203992734.1">
    <property type="nucleotide sequence ID" value="NZ_BOPB01000002.1"/>
</dbReference>
<feature type="region of interest" description="Disordered" evidence="1">
    <location>
        <begin position="24"/>
        <end position="44"/>
    </location>
</feature>